<feature type="transmembrane region" description="Helical" evidence="1">
    <location>
        <begin position="12"/>
        <end position="31"/>
    </location>
</feature>
<accession>A0A1X9SH63</accession>
<dbReference type="Proteomes" id="UP000226045">
    <property type="component" value="Segment"/>
</dbReference>
<dbReference type="RefSeq" id="YP_009951506.1">
    <property type="nucleotide sequence ID" value="NC_051602.1"/>
</dbReference>
<evidence type="ECO:0000313" key="3">
    <source>
        <dbReference type="Proteomes" id="UP000226045"/>
    </source>
</evidence>
<dbReference type="Pfam" id="PF10874">
    <property type="entry name" value="DUF2746"/>
    <property type="match status" value="1"/>
</dbReference>
<reference evidence="2 3" key="1">
    <citation type="submission" date="2017-04" db="EMBL/GenBank/DDBJ databases">
        <title>The genome sequence of mycobacteriophage Shandong1.</title>
        <authorList>
            <person name="Fan X."/>
            <person name="Zhao Z."/>
            <person name="Zhao K."/>
            <person name="Song S."/>
            <person name="Li J."/>
            <person name="Xie J."/>
        </authorList>
    </citation>
    <scope>NUCLEOTIDE SEQUENCE [LARGE SCALE GENOMIC DNA]</scope>
</reference>
<dbReference type="GeneID" id="60322944"/>
<dbReference type="InterPro" id="IPR022704">
    <property type="entry name" value="DUF2746"/>
</dbReference>
<keyword evidence="3" id="KW-1185">Reference proteome</keyword>
<name>A0A1X9SH63_9CAUD</name>
<evidence type="ECO:0000313" key="2">
    <source>
        <dbReference type="EMBL" id="ARQ95473.1"/>
    </source>
</evidence>
<dbReference type="EMBL" id="KY945355">
    <property type="protein sequence ID" value="ARQ95473.1"/>
    <property type="molecule type" value="Genomic_DNA"/>
</dbReference>
<protein>
    <recommendedName>
        <fullName evidence="4">DUF2746 domain-containing protein</fullName>
    </recommendedName>
</protein>
<dbReference type="KEGG" id="vg:60322944"/>
<proteinExistence type="predicted"/>
<organism evidence="2 3">
    <name type="scientific">Mycobacterium phage Shandong1</name>
    <dbReference type="NCBI Taxonomy" id="1983447"/>
    <lineage>
        <taxon>Viruses</taxon>
        <taxon>Duplodnaviria</taxon>
        <taxon>Heunggongvirae</taxon>
        <taxon>Uroviricota</taxon>
        <taxon>Caudoviricetes</taxon>
        <taxon>Weiservirinae</taxon>
        <taxon>Unicornvirus</taxon>
        <taxon>Unicornvirus shandong1</taxon>
    </lineage>
</organism>
<keyword evidence="1" id="KW-0472">Membrane</keyword>
<evidence type="ECO:0000256" key="1">
    <source>
        <dbReference type="SAM" id="Phobius"/>
    </source>
</evidence>
<evidence type="ECO:0008006" key="4">
    <source>
        <dbReference type="Google" id="ProtNLM"/>
    </source>
</evidence>
<keyword evidence="1" id="KW-1133">Transmembrane helix</keyword>
<keyword evidence="1" id="KW-0812">Transmembrane</keyword>
<sequence>MSAAASTLPSDWYGLAGLALVNGVGLAALWLKARGTHTKVDTVREHVANSHTTNLRDDIDGLRDAIGGVRDHLVDMTRDIGGVRQDVGQLRGEVRDDRTHATGRLNTVERKIDELARRVA</sequence>